<dbReference type="InterPro" id="IPR029066">
    <property type="entry name" value="PLP-binding_barrel"/>
</dbReference>
<evidence type="ECO:0000259" key="1">
    <source>
        <dbReference type="Pfam" id="PF01168"/>
    </source>
</evidence>
<protein>
    <submittedName>
        <fullName evidence="2">Alanine racemase</fullName>
    </submittedName>
</protein>
<evidence type="ECO:0000313" key="2">
    <source>
        <dbReference type="EMBL" id="GGL61992.1"/>
    </source>
</evidence>
<keyword evidence="3" id="KW-1185">Reference proteome</keyword>
<dbReference type="InterPro" id="IPR051466">
    <property type="entry name" value="D-amino_acid_metab_enzyme"/>
</dbReference>
<dbReference type="AlphaFoldDB" id="A0A917W4J6"/>
<dbReference type="InterPro" id="IPR001608">
    <property type="entry name" value="Ala_racemase_N"/>
</dbReference>
<dbReference type="Gene3D" id="3.20.20.10">
    <property type="entry name" value="Alanine racemase"/>
    <property type="match status" value="1"/>
</dbReference>
<dbReference type="Pfam" id="PF01168">
    <property type="entry name" value="Ala_racemase_N"/>
    <property type="match status" value="1"/>
</dbReference>
<dbReference type="PANTHER" id="PTHR28004:SF2">
    <property type="entry name" value="D-SERINE DEHYDRATASE"/>
    <property type="match status" value="1"/>
</dbReference>
<evidence type="ECO:0000313" key="3">
    <source>
        <dbReference type="Proteomes" id="UP000613840"/>
    </source>
</evidence>
<reference evidence="2" key="1">
    <citation type="journal article" date="2014" name="Int. J. Syst. Evol. Microbiol.">
        <title>Complete genome sequence of Corynebacterium casei LMG S-19264T (=DSM 44701T), isolated from a smear-ripened cheese.</title>
        <authorList>
            <consortium name="US DOE Joint Genome Institute (JGI-PGF)"/>
            <person name="Walter F."/>
            <person name="Albersmeier A."/>
            <person name="Kalinowski J."/>
            <person name="Ruckert C."/>
        </authorList>
    </citation>
    <scope>NUCLEOTIDE SEQUENCE</scope>
    <source>
        <strain evidence="2">CGMCC 4.7306</strain>
    </source>
</reference>
<accession>A0A917W4J6</accession>
<feature type="domain" description="Alanine racemase N-terminal" evidence="1">
    <location>
        <begin position="38"/>
        <end position="288"/>
    </location>
</feature>
<dbReference type="GO" id="GO:0008721">
    <property type="term" value="F:D-serine ammonia-lyase activity"/>
    <property type="evidence" value="ECO:0007669"/>
    <property type="project" value="TreeGrafter"/>
</dbReference>
<dbReference type="EMBL" id="BMMZ01000004">
    <property type="protein sequence ID" value="GGL61992.1"/>
    <property type="molecule type" value="Genomic_DNA"/>
</dbReference>
<comment type="caution">
    <text evidence="2">The sequence shown here is derived from an EMBL/GenBank/DDBJ whole genome shotgun (WGS) entry which is preliminary data.</text>
</comment>
<dbReference type="Proteomes" id="UP000613840">
    <property type="component" value="Unassembled WGS sequence"/>
</dbReference>
<organism evidence="2 3">
    <name type="scientific">Microlunatus endophyticus</name>
    <dbReference type="NCBI Taxonomy" id="1716077"/>
    <lineage>
        <taxon>Bacteria</taxon>
        <taxon>Bacillati</taxon>
        <taxon>Actinomycetota</taxon>
        <taxon>Actinomycetes</taxon>
        <taxon>Propionibacteriales</taxon>
        <taxon>Propionibacteriaceae</taxon>
        <taxon>Microlunatus</taxon>
    </lineage>
</organism>
<dbReference type="SUPFAM" id="SSF51419">
    <property type="entry name" value="PLP-binding barrel"/>
    <property type="match status" value="1"/>
</dbReference>
<gene>
    <name evidence="2" type="ORF">GCM10011575_20640</name>
</gene>
<dbReference type="CDD" id="cd06813">
    <property type="entry name" value="PLPDE_III_DSD_D-TA_like_2"/>
    <property type="match status" value="1"/>
</dbReference>
<sequence length="418" mass="44795">MVDLARHDDQRPWDDPARYWTGIDTATADLDPPLAAGHLGALRQNLHTMISRASGRPIRIASKSLRVRGLIEAALRVDGVHGVLAYTLAEAVWLSSSIDDLVVGYPTTDRSAIGDLVGDDHAVDRITIMIDDPAQLDLIDTVAAPDRRPAIKVAIELDASLDVAGQHLGVYRSPLHHPEDVIALARQVLSRKGFRLTGLMAYEAQIAGVGDIVPGNPARSAVVRAMQRRSAAELAERRARTVSAVRSLLEQAGADDLAFVNGGGTGSIETTRSDSSVTEIAAGSGLFGPHLFDHYRAFTPAPAVAFALPVVRRPRPDIATVLGGGWIASGPPAPDRLPKPVWPTGLEYLGTEAAGEVQTPLQGRNASDLRIGDRVWFRHTKAGELSEHVAELVLLDGADELVISDRLPSYRGEGRVFL</sequence>
<dbReference type="PANTHER" id="PTHR28004">
    <property type="entry name" value="ZGC:162816-RELATED"/>
    <property type="match status" value="1"/>
</dbReference>
<proteinExistence type="predicted"/>
<reference evidence="2" key="2">
    <citation type="submission" date="2020-09" db="EMBL/GenBank/DDBJ databases">
        <authorList>
            <person name="Sun Q."/>
            <person name="Zhou Y."/>
        </authorList>
    </citation>
    <scope>NUCLEOTIDE SEQUENCE</scope>
    <source>
        <strain evidence="2">CGMCC 4.7306</strain>
    </source>
</reference>
<name>A0A917W4J6_9ACTN</name>
<dbReference type="GO" id="GO:0036088">
    <property type="term" value="P:D-serine catabolic process"/>
    <property type="evidence" value="ECO:0007669"/>
    <property type="project" value="TreeGrafter"/>
</dbReference>
<dbReference type="RefSeq" id="WP_188895163.1">
    <property type="nucleotide sequence ID" value="NZ_BMMZ01000004.1"/>
</dbReference>